<keyword evidence="1" id="KW-0812">Transmembrane</keyword>
<keyword evidence="1" id="KW-0472">Membrane</keyword>
<sequence length="213" mass="22079">MSTNAARRRGEGGLTIIELIIFIVVVGVGVLGLMAVFQLTSGAGADPLQRKQALLIAEGLLEEVQLARFTYCHPDDSAAETAADVGDCTIPEAVGPLPGEVRPFYNINDYVASFNTSTSFTAGDSTGIITDVASTTAVDYSGDYTAKVTINSEPKLGPVGAPIPALAAGANDANTDVLRIKVVVTYGVAVNGGARPTIELDGYRTRHAPNSVP</sequence>
<comment type="caution">
    <text evidence="2">The sequence shown here is derived from an EMBL/GenBank/DDBJ whole genome shotgun (WGS) entry which is preliminary data.</text>
</comment>
<keyword evidence="1" id="KW-1133">Transmembrane helix</keyword>
<dbReference type="AlphaFoldDB" id="A0A2U2HJN6"/>
<dbReference type="Proteomes" id="UP000241421">
    <property type="component" value="Unassembled WGS sequence"/>
</dbReference>
<evidence type="ECO:0000256" key="1">
    <source>
        <dbReference type="SAM" id="Phobius"/>
    </source>
</evidence>
<evidence type="ECO:0000313" key="3">
    <source>
        <dbReference type="Proteomes" id="UP000241421"/>
    </source>
</evidence>
<name>A0A2U2HJN6_9BURK</name>
<keyword evidence="3" id="KW-1185">Reference proteome</keyword>
<evidence type="ECO:0000313" key="2">
    <source>
        <dbReference type="EMBL" id="PWF47730.1"/>
    </source>
</evidence>
<organism evidence="2 3">
    <name type="scientific">Massilia glaciei</name>
    <dbReference type="NCBI Taxonomy" id="1524097"/>
    <lineage>
        <taxon>Bacteria</taxon>
        <taxon>Pseudomonadati</taxon>
        <taxon>Pseudomonadota</taxon>
        <taxon>Betaproteobacteria</taxon>
        <taxon>Burkholderiales</taxon>
        <taxon>Oxalobacteraceae</taxon>
        <taxon>Telluria group</taxon>
        <taxon>Massilia</taxon>
    </lineage>
</organism>
<dbReference type="EMBL" id="PXWF02000233">
    <property type="protein sequence ID" value="PWF47730.1"/>
    <property type="molecule type" value="Genomic_DNA"/>
</dbReference>
<dbReference type="RefSeq" id="WP_106758051.1">
    <property type="nucleotide sequence ID" value="NZ_PXWF02000233.1"/>
</dbReference>
<feature type="transmembrane region" description="Helical" evidence="1">
    <location>
        <begin position="12"/>
        <end position="37"/>
    </location>
</feature>
<gene>
    <name evidence="2" type="ORF">C7C56_014285</name>
</gene>
<reference evidence="2 3" key="1">
    <citation type="submission" date="2018-04" db="EMBL/GenBank/DDBJ databases">
        <title>Massilia violaceinigra sp. nov., a novel purple-pigmented bacterium isolated from Tianshan glacier, Xinjiang, China.</title>
        <authorList>
            <person name="Wang H."/>
        </authorList>
    </citation>
    <scope>NUCLEOTIDE SEQUENCE [LARGE SCALE GENOMIC DNA]</scope>
    <source>
        <strain evidence="2 3">B448-2</strain>
    </source>
</reference>
<dbReference type="OrthoDB" id="8759523at2"/>
<accession>A0A2U2HJN6</accession>
<proteinExistence type="predicted"/>
<protein>
    <submittedName>
        <fullName evidence="2">MSHA biogenesis protein MshD</fullName>
    </submittedName>
</protein>